<dbReference type="InterPro" id="IPR027417">
    <property type="entry name" value="P-loop_NTPase"/>
</dbReference>
<feature type="domain" description="Endonuclease GajA/Old nuclease/RecF-like AAA" evidence="1">
    <location>
        <begin position="1"/>
        <end position="84"/>
    </location>
</feature>
<reference evidence="2 3" key="1">
    <citation type="submission" date="2015-09" db="EMBL/GenBank/DDBJ databases">
        <title>Complete genome sequence of Defluviimonas alba cai42t isolated from an oilfield in Xinjiang.</title>
        <authorList>
            <person name="Geng S."/>
            <person name="Pan X."/>
            <person name="Wu X."/>
        </authorList>
    </citation>
    <scope>NUCLEOTIDE SEQUENCE [LARGE SCALE GENOMIC DNA]</scope>
    <source>
        <strain evidence="3">cai42</strain>
    </source>
</reference>
<proteinExistence type="predicted"/>
<dbReference type="SUPFAM" id="SSF52540">
    <property type="entry name" value="P-loop containing nucleoside triphosphate hydrolases"/>
    <property type="match status" value="1"/>
</dbReference>
<accession>A0A159Z799</accession>
<gene>
    <name evidence="2" type="ORF">AKL17_4073</name>
</gene>
<evidence type="ECO:0000259" key="1">
    <source>
        <dbReference type="Pfam" id="PF13175"/>
    </source>
</evidence>
<evidence type="ECO:0000313" key="3">
    <source>
        <dbReference type="Proteomes" id="UP000076128"/>
    </source>
</evidence>
<dbReference type="InterPro" id="IPR041685">
    <property type="entry name" value="AAA_GajA/Old/RecF-like"/>
</dbReference>
<dbReference type="PANTHER" id="PTHR43581">
    <property type="entry name" value="ATP/GTP PHOSPHATASE"/>
    <property type="match status" value="1"/>
</dbReference>
<dbReference type="STRING" id="1335048.AKL17_4073"/>
<dbReference type="Pfam" id="PF13175">
    <property type="entry name" value="AAA_15"/>
    <property type="match status" value="1"/>
</dbReference>
<sequence length="150" mass="16804">MKIESIAVRNFRCFGAEWMEISLQEQVTAFVGGNGSGKTALFQALSRLFGVTRADRSVTKKDFHIAQDEEELPNGRALEIECLLGFPELDEEEDEDASAIPDFFNHMAASGPDEPLKVRMRLVARWIEDGTPDGTVEEDIRWITTLGNEL</sequence>
<dbReference type="InterPro" id="IPR051396">
    <property type="entry name" value="Bact_Antivir_Def_Nuclease"/>
</dbReference>
<dbReference type="AlphaFoldDB" id="A0A159Z799"/>
<evidence type="ECO:0000313" key="2">
    <source>
        <dbReference type="EMBL" id="AMY71295.1"/>
    </source>
</evidence>
<dbReference type="Gene3D" id="3.40.50.300">
    <property type="entry name" value="P-loop containing nucleotide triphosphate hydrolases"/>
    <property type="match status" value="1"/>
</dbReference>
<name>A0A159Z799_9RHOB</name>
<dbReference type="PANTHER" id="PTHR43581:SF4">
    <property type="entry name" value="ATP_GTP PHOSPHATASE"/>
    <property type="match status" value="1"/>
</dbReference>
<dbReference type="KEGG" id="daa:AKL17_4073"/>
<dbReference type="EMBL" id="CP012661">
    <property type="protein sequence ID" value="AMY71295.1"/>
    <property type="molecule type" value="Genomic_DNA"/>
</dbReference>
<keyword evidence="3" id="KW-1185">Reference proteome</keyword>
<protein>
    <submittedName>
        <fullName evidence="2">ATP-dependent exoDNAse beta subunit</fullName>
    </submittedName>
</protein>
<organism evidence="2 3">
    <name type="scientific">Frigidibacter mobilis</name>
    <dbReference type="NCBI Taxonomy" id="1335048"/>
    <lineage>
        <taxon>Bacteria</taxon>
        <taxon>Pseudomonadati</taxon>
        <taxon>Pseudomonadota</taxon>
        <taxon>Alphaproteobacteria</taxon>
        <taxon>Rhodobacterales</taxon>
        <taxon>Paracoccaceae</taxon>
        <taxon>Frigidibacter</taxon>
    </lineage>
</organism>
<dbReference type="Proteomes" id="UP000076128">
    <property type="component" value="Chromosome"/>
</dbReference>